<accession>A0A2N5M056</accession>
<evidence type="ECO:0000256" key="1">
    <source>
        <dbReference type="ARBA" id="ARBA00022553"/>
    </source>
</evidence>
<reference evidence="3 4" key="1">
    <citation type="submission" date="2017-11" db="EMBL/GenBank/DDBJ databases">
        <title>Comparitive Functional Genomics of Dry Heat Resistant strains isolated from the Viking Spacecraft.</title>
        <authorList>
            <person name="Seuylemezian A."/>
            <person name="Cooper K."/>
            <person name="Vaishampayan P."/>
        </authorList>
    </citation>
    <scope>NUCLEOTIDE SEQUENCE [LARGE SCALE GENOMIC DNA]</scope>
    <source>
        <strain evidence="3 4">V1-29</strain>
    </source>
</reference>
<dbReference type="PANTHER" id="PTHR33745">
    <property type="entry name" value="RSBT ANTAGONIST PROTEIN RSBS-RELATED"/>
    <property type="match status" value="1"/>
</dbReference>
<dbReference type="PANTHER" id="PTHR33745:SF3">
    <property type="entry name" value="RSBT CO-ANTAGONIST PROTEIN RSBRC"/>
    <property type="match status" value="1"/>
</dbReference>
<dbReference type="SUPFAM" id="SSF52091">
    <property type="entry name" value="SpoIIaa-like"/>
    <property type="match status" value="1"/>
</dbReference>
<dbReference type="PROSITE" id="PS50801">
    <property type="entry name" value="STAS"/>
    <property type="match status" value="1"/>
</dbReference>
<gene>
    <name evidence="3" type="ORF">CUU66_22315</name>
</gene>
<dbReference type="CDD" id="cd07041">
    <property type="entry name" value="STAS_RsbR_RsbS_like"/>
    <property type="match status" value="1"/>
</dbReference>
<keyword evidence="4" id="KW-1185">Reference proteome</keyword>
<comment type="caution">
    <text evidence="3">The sequence shown here is derived from an EMBL/GenBank/DDBJ whole genome shotgun (WGS) entry which is preliminary data.</text>
</comment>
<dbReference type="Pfam" id="PF01740">
    <property type="entry name" value="STAS"/>
    <property type="match status" value="1"/>
</dbReference>
<organism evidence="3 4">
    <name type="scientific">Peribacillus deserti</name>
    <dbReference type="NCBI Taxonomy" id="673318"/>
    <lineage>
        <taxon>Bacteria</taxon>
        <taxon>Bacillati</taxon>
        <taxon>Bacillota</taxon>
        <taxon>Bacilli</taxon>
        <taxon>Bacillales</taxon>
        <taxon>Bacillaceae</taxon>
        <taxon>Peribacillus</taxon>
    </lineage>
</organism>
<evidence type="ECO:0000313" key="3">
    <source>
        <dbReference type="EMBL" id="PLT27749.1"/>
    </source>
</evidence>
<evidence type="ECO:0000313" key="4">
    <source>
        <dbReference type="Proteomes" id="UP000234748"/>
    </source>
</evidence>
<protein>
    <recommendedName>
        <fullName evidence="2">STAS domain-containing protein</fullName>
    </recommendedName>
</protein>
<dbReference type="Proteomes" id="UP000234748">
    <property type="component" value="Unassembled WGS sequence"/>
</dbReference>
<feature type="domain" description="STAS" evidence="2">
    <location>
        <begin position="202"/>
        <end position="301"/>
    </location>
</feature>
<keyword evidence="1" id="KW-0597">Phosphoprotein</keyword>
<dbReference type="InterPro" id="IPR036513">
    <property type="entry name" value="STAS_dom_sf"/>
</dbReference>
<name>A0A2N5M056_9BACI</name>
<dbReference type="EMBL" id="PGUY01000081">
    <property type="protein sequence ID" value="PLT27749.1"/>
    <property type="molecule type" value="Genomic_DNA"/>
</dbReference>
<dbReference type="InterPro" id="IPR051932">
    <property type="entry name" value="Bact_StressResp_Reg"/>
</dbReference>
<sequence>MCLKQIKRIYTYRIMCESCNILLFLGETYMRLPEMKQTFSDLILNHSEELAEHMFRELFSLYKARFTEEEIKAGTIPLYIQLIHIVAKGLIDEKVQIEAPAWGEKVGWLSIKNGGELGGTIKSSNLYKKVICSFILEQGEKQRLSYMDLSDLLAEVDAILTLTIYGFSNAFTKHTEQQLKEKENMYVKISVPLVPISPITAILPLVGEITDLRSEVLLQETLHACTSKRYENLILDVSGIYSVNTVVIDTLSKLIDCLNLLGVDVMVTGLRKELSLSFVEHGIFLRGVRIYSNLSKAIEDL</sequence>
<dbReference type="InterPro" id="IPR002645">
    <property type="entry name" value="STAS_dom"/>
</dbReference>
<proteinExistence type="predicted"/>
<evidence type="ECO:0000259" key="2">
    <source>
        <dbReference type="PROSITE" id="PS50801"/>
    </source>
</evidence>
<dbReference type="Gene3D" id="3.30.750.24">
    <property type="entry name" value="STAS domain"/>
    <property type="match status" value="1"/>
</dbReference>
<dbReference type="AlphaFoldDB" id="A0A2N5M056"/>